<dbReference type="EC" id="3.6.1.22" evidence="4"/>
<dbReference type="PROSITE" id="PS51462">
    <property type="entry name" value="NUDIX"/>
    <property type="match status" value="1"/>
</dbReference>
<dbReference type="InterPro" id="IPR015376">
    <property type="entry name" value="Znr_NADH_PPase"/>
</dbReference>
<sequence>MTEIKLPPLARWALDRDYLSRSRPELFDELWAMDSTRVLAMHDGKVLLRTGVSSPELYLMPVDQVPTANLRVYLGKTTTATDTEPVGSAIVLAIVNENSAKQIQEDISLWKGLRSLGSDLSDRDAGLFTQALALNNWHEANQHCPKCGTPTVIEQGGWARRCFKDNNEIFPRTDPAVIVAITDQDDRILLGSQGTWEENRWSILAGFVEAGESLEAAVVREMKEECGLDVFDIKYLYSQSWPFPQSLMLGFTAKADSSISLLPDGEEIVKLRWFSRDDIEAEAKALLLPGATTISRSLIELWYGSRIESATEESKNGQQ</sequence>
<evidence type="ECO:0000256" key="6">
    <source>
        <dbReference type="ARBA" id="ARBA00022801"/>
    </source>
</evidence>
<protein>
    <recommendedName>
        <fullName evidence="4">NAD(+) diphosphatase</fullName>
        <ecNumber evidence="4">3.6.1.22</ecNumber>
    </recommendedName>
</protein>
<keyword evidence="6" id="KW-0378">Hydrolase</keyword>
<dbReference type="InterPro" id="IPR015375">
    <property type="entry name" value="NADH_PPase-like_N"/>
</dbReference>
<dbReference type="InterPro" id="IPR050241">
    <property type="entry name" value="NAD-cap_RNA_hydrolase_NudC"/>
</dbReference>
<evidence type="ECO:0000256" key="3">
    <source>
        <dbReference type="ARBA" id="ARBA00009595"/>
    </source>
</evidence>
<dbReference type="CDD" id="cd03429">
    <property type="entry name" value="NUDIX_NADH_pyrophosphatase_Nudt13"/>
    <property type="match status" value="1"/>
</dbReference>
<dbReference type="SUPFAM" id="SSF55811">
    <property type="entry name" value="Nudix"/>
    <property type="match status" value="1"/>
</dbReference>
<proteinExistence type="inferred from homology"/>
<dbReference type="GO" id="GO:0046872">
    <property type="term" value="F:metal ion binding"/>
    <property type="evidence" value="ECO:0007669"/>
    <property type="project" value="UniProtKB-KW"/>
</dbReference>
<keyword evidence="7" id="KW-0460">Magnesium</keyword>
<evidence type="ECO:0000256" key="5">
    <source>
        <dbReference type="ARBA" id="ARBA00022723"/>
    </source>
</evidence>
<evidence type="ECO:0000259" key="10">
    <source>
        <dbReference type="PROSITE" id="PS51462"/>
    </source>
</evidence>
<comment type="cofactor">
    <cofactor evidence="1">
        <name>Mg(2+)</name>
        <dbReference type="ChEBI" id="CHEBI:18420"/>
    </cofactor>
</comment>
<feature type="domain" description="Nudix hydrolase" evidence="10">
    <location>
        <begin position="171"/>
        <end position="300"/>
    </location>
</feature>
<evidence type="ECO:0000256" key="9">
    <source>
        <dbReference type="ARBA" id="ARBA00023679"/>
    </source>
</evidence>
<dbReference type="PANTHER" id="PTHR42904:SF6">
    <property type="entry name" value="NAD-CAPPED RNA HYDROLASE NUDT12"/>
    <property type="match status" value="1"/>
</dbReference>
<evidence type="ECO:0000313" key="11">
    <source>
        <dbReference type="EMBL" id="CAB4546639.1"/>
    </source>
</evidence>
<dbReference type="InterPro" id="IPR020084">
    <property type="entry name" value="NUDIX_hydrolase_CS"/>
</dbReference>
<dbReference type="Gene3D" id="3.90.79.10">
    <property type="entry name" value="Nucleoside Triphosphate Pyrophosphohydrolase"/>
    <property type="match status" value="1"/>
</dbReference>
<keyword evidence="8" id="KW-0520">NAD</keyword>
<dbReference type="NCBIfam" id="NF001299">
    <property type="entry name" value="PRK00241.1"/>
    <property type="match status" value="1"/>
</dbReference>
<name>A0A6J6C7R8_9ZZZZ</name>
<dbReference type="Pfam" id="PF00293">
    <property type="entry name" value="NUDIX"/>
    <property type="match status" value="1"/>
</dbReference>
<accession>A0A6J6C7R8</accession>
<dbReference type="GO" id="GO:0005829">
    <property type="term" value="C:cytosol"/>
    <property type="evidence" value="ECO:0007669"/>
    <property type="project" value="TreeGrafter"/>
</dbReference>
<dbReference type="InterPro" id="IPR020476">
    <property type="entry name" value="Nudix_hydrolase"/>
</dbReference>
<evidence type="ECO:0000256" key="8">
    <source>
        <dbReference type="ARBA" id="ARBA00023027"/>
    </source>
</evidence>
<evidence type="ECO:0000256" key="4">
    <source>
        <dbReference type="ARBA" id="ARBA00012381"/>
    </source>
</evidence>
<dbReference type="GO" id="GO:0006742">
    <property type="term" value="P:NADP+ catabolic process"/>
    <property type="evidence" value="ECO:0007669"/>
    <property type="project" value="TreeGrafter"/>
</dbReference>
<comment type="catalytic activity">
    <reaction evidence="9">
        <text>a 5'-end NAD(+)-phospho-ribonucleoside in mRNA + H2O = a 5'-end phospho-adenosine-phospho-ribonucleoside in mRNA + beta-nicotinamide D-ribonucleotide + 2 H(+)</text>
        <dbReference type="Rhea" id="RHEA:60876"/>
        <dbReference type="Rhea" id="RHEA-COMP:15698"/>
        <dbReference type="Rhea" id="RHEA-COMP:15719"/>
        <dbReference type="ChEBI" id="CHEBI:14649"/>
        <dbReference type="ChEBI" id="CHEBI:15377"/>
        <dbReference type="ChEBI" id="CHEBI:15378"/>
        <dbReference type="ChEBI" id="CHEBI:144029"/>
        <dbReference type="ChEBI" id="CHEBI:144051"/>
    </reaction>
    <physiologicalReaction direction="left-to-right" evidence="9">
        <dbReference type="Rhea" id="RHEA:60877"/>
    </physiologicalReaction>
</comment>
<dbReference type="PANTHER" id="PTHR42904">
    <property type="entry name" value="NUDIX HYDROLASE, NUDC SUBFAMILY"/>
    <property type="match status" value="1"/>
</dbReference>
<dbReference type="PRINTS" id="PR00502">
    <property type="entry name" value="NUDIXFAMILY"/>
</dbReference>
<dbReference type="GO" id="GO:0019677">
    <property type="term" value="P:NAD+ catabolic process"/>
    <property type="evidence" value="ECO:0007669"/>
    <property type="project" value="TreeGrafter"/>
</dbReference>
<keyword evidence="5" id="KW-0479">Metal-binding</keyword>
<dbReference type="Pfam" id="PF09296">
    <property type="entry name" value="NUDIX-like"/>
    <property type="match status" value="1"/>
</dbReference>
<dbReference type="InterPro" id="IPR049734">
    <property type="entry name" value="NudC-like_C"/>
</dbReference>
<dbReference type="Pfam" id="PF09297">
    <property type="entry name" value="Zn_ribbon_NUD"/>
    <property type="match status" value="1"/>
</dbReference>
<evidence type="ECO:0000256" key="7">
    <source>
        <dbReference type="ARBA" id="ARBA00022842"/>
    </source>
</evidence>
<dbReference type="InterPro" id="IPR015797">
    <property type="entry name" value="NUDIX_hydrolase-like_dom_sf"/>
</dbReference>
<dbReference type="AlphaFoldDB" id="A0A6J6C7R8"/>
<evidence type="ECO:0000256" key="1">
    <source>
        <dbReference type="ARBA" id="ARBA00001946"/>
    </source>
</evidence>
<organism evidence="11">
    <name type="scientific">freshwater metagenome</name>
    <dbReference type="NCBI Taxonomy" id="449393"/>
    <lineage>
        <taxon>unclassified sequences</taxon>
        <taxon>metagenomes</taxon>
        <taxon>ecological metagenomes</taxon>
    </lineage>
</organism>
<dbReference type="GO" id="GO:0035529">
    <property type="term" value="F:NADH pyrophosphatase activity"/>
    <property type="evidence" value="ECO:0007669"/>
    <property type="project" value="TreeGrafter"/>
</dbReference>
<dbReference type="Gene3D" id="3.90.79.20">
    <property type="match status" value="1"/>
</dbReference>
<reference evidence="11" key="1">
    <citation type="submission" date="2020-05" db="EMBL/GenBank/DDBJ databases">
        <authorList>
            <person name="Chiriac C."/>
            <person name="Salcher M."/>
            <person name="Ghai R."/>
            <person name="Kavagutti S V."/>
        </authorList>
    </citation>
    <scope>NUCLEOTIDE SEQUENCE</scope>
</reference>
<gene>
    <name evidence="11" type="ORF">UFOPK1537_00015</name>
</gene>
<dbReference type="InterPro" id="IPR000086">
    <property type="entry name" value="NUDIX_hydrolase_dom"/>
</dbReference>
<dbReference type="PROSITE" id="PS00893">
    <property type="entry name" value="NUDIX_BOX"/>
    <property type="match status" value="1"/>
</dbReference>
<evidence type="ECO:0000256" key="2">
    <source>
        <dbReference type="ARBA" id="ARBA00001947"/>
    </source>
</evidence>
<dbReference type="EMBL" id="CAEZSX010000001">
    <property type="protein sequence ID" value="CAB4546639.1"/>
    <property type="molecule type" value="Genomic_DNA"/>
</dbReference>
<comment type="cofactor">
    <cofactor evidence="2">
        <name>Zn(2+)</name>
        <dbReference type="ChEBI" id="CHEBI:29105"/>
    </cofactor>
</comment>
<comment type="similarity">
    <text evidence="3">Belongs to the Nudix hydrolase family. NudC subfamily.</text>
</comment>